<dbReference type="OrthoDB" id="2367075at2759"/>
<sequence length="304" mass="33829">MADRPLRWLSLTPPAVEASIQRASGSLSGIWLGGELAGGGRLQLRDGRPLSSPARYGPFVACRRHVVFGDKNAPRLAFMKIPFTSLALSPSFGQLHPHPLAWPLVVGCSRAPALRHPRFYFDDGRIVPRVRDTLYKVHRFVLAPEGENTTFSWRLENEAATEFVPLVLHDDDADSLNAFLGLKYETPSPKFDNARTITDLPTLIQANKFARAHDIWRTAQWIAGLISRILSTLGDDPEALLNDRISFPHCLTLLRSLRELRLALSRFASWGRQPRAASASSRSRSRAIRGRRHGFPPPGARHGA</sequence>
<evidence type="ECO:0000313" key="2">
    <source>
        <dbReference type="EMBL" id="KAF7292243.1"/>
    </source>
</evidence>
<reference evidence="2" key="1">
    <citation type="submission" date="2020-05" db="EMBL/GenBank/DDBJ databases">
        <title>Mycena genomes resolve the evolution of fungal bioluminescence.</title>
        <authorList>
            <person name="Tsai I.J."/>
        </authorList>
    </citation>
    <scope>NUCLEOTIDE SEQUENCE</scope>
    <source>
        <strain evidence="2">171206Taipei</strain>
    </source>
</reference>
<dbReference type="Proteomes" id="UP000636479">
    <property type="component" value="Unassembled WGS sequence"/>
</dbReference>
<evidence type="ECO:0000256" key="1">
    <source>
        <dbReference type="SAM" id="MobiDB-lite"/>
    </source>
</evidence>
<keyword evidence="3" id="KW-1185">Reference proteome</keyword>
<accession>A0A8H6S3V7</accession>
<feature type="compositionally biased region" description="Pro residues" evidence="1">
    <location>
        <begin position="295"/>
        <end position="304"/>
    </location>
</feature>
<gene>
    <name evidence="2" type="ORF">MIND_01251700</name>
</gene>
<dbReference type="EMBL" id="JACAZF010000012">
    <property type="protein sequence ID" value="KAF7292243.1"/>
    <property type="molecule type" value="Genomic_DNA"/>
</dbReference>
<evidence type="ECO:0000313" key="3">
    <source>
        <dbReference type="Proteomes" id="UP000636479"/>
    </source>
</evidence>
<name>A0A8H6S3V7_9AGAR</name>
<dbReference type="RefSeq" id="XP_037214970.1">
    <property type="nucleotide sequence ID" value="XM_037369002.1"/>
</dbReference>
<organism evidence="2 3">
    <name type="scientific">Mycena indigotica</name>
    <dbReference type="NCBI Taxonomy" id="2126181"/>
    <lineage>
        <taxon>Eukaryota</taxon>
        <taxon>Fungi</taxon>
        <taxon>Dikarya</taxon>
        <taxon>Basidiomycota</taxon>
        <taxon>Agaricomycotina</taxon>
        <taxon>Agaricomycetes</taxon>
        <taxon>Agaricomycetidae</taxon>
        <taxon>Agaricales</taxon>
        <taxon>Marasmiineae</taxon>
        <taxon>Mycenaceae</taxon>
        <taxon>Mycena</taxon>
    </lineage>
</organism>
<protein>
    <submittedName>
        <fullName evidence="2">BTB domain-containing protein</fullName>
    </submittedName>
</protein>
<feature type="region of interest" description="Disordered" evidence="1">
    <location>
        <begin position="278"/>
        <end position="304"/>
    </location>
</feature>
<feature type="compositionally biased region" description="Basic residues" evidence="1">
    <location>
        <begin position="283"/>
        <end position="294"/>
    </location>
</feature>
<proteinExistence type="predicted"/>
<dbReference type="GeneID" id="59351518"/>
<dbReference type="AlphaFoldDB" id="A0A8H6S3V7"/>
<comment type="caution">
    <text evidence="2">The sequence shown here is derived from an EMBL/GenBank/DDBJ whole genome shotgun (WGS) entry which is preliminary data.</text>
</comment>